<dbReference type="EMBL" id="BBMN01000006">
    <property type="protein sequence ID" value="GAL05061.1"/>
    <property type="molecule type" value="Genomic_DNA"/>
</dbReference>
<dbReference type="GO" id="GO:0005886">
    <property type="term" value="C:plasma membrane"/>
    <property type="evidence" value="ECO:0007669"/>
    <property type="project" value="UniProtKB-SubCell"/>
</dbReference>
<accession>A0A090QQ80</accession>
<dbReference type="Pfam" id="PF04356">
    <property type="entry name" value="DUF489"/>
    <property type="match status" value="1"/>
</dbReference>
<evidence type="ECO:0000313" key="6">
    <source>
        <dbReference type="EMBL" id="KLV01117.1"/>
    </source>
</evidence>
<evidence type="ECO:0000313" key="8">
    <source>
        <dbReference type="Proteomes" id="UP000036426"/>
    </source>
</evidence>
<dbReference type="eggNOG" id="COG2915">
    <property type="taxonomic scope" value="Bacteria"/>
</dbReference>
<protein>
    <recommendedName>
        <fullName evidence="4">High frequency lysogenization protein HflD homolog</fullName>
    </recommendedName>
</protein>
<keyword evidence="1 4" id="KW-1003">Cell membrane</keyword>
<dbReference type="NCBIfam" id="NF001246">
    <property type="entry name" value="PRK00218.1-2"/>
    <property type="match status" value="1"/>
</dbReference>
<keyword evidence="2 4" id="KW-0963">Cytoplasm</keyword>
<dbReference type="RefSeq" id="WP_047874235.1">
    <property type="nucleotide sequence ID" value="NZ_BMYC01000002.1"/>
</dbReference>
<dbReference type="AlphaFoldDB" id="A0A090QQ80"/>
<reference evidence="6 8" key="2">
    <citation type="submission" date="2015-05" db="EMBL/GenBank/DDBJ databases">
        <title>Photobacterium galathea sp. nov.</title>
        <authorList>
            <person name="Machado H."/>
            <person name="Gram L."/>
        </authorList>
    </citation>
    <scope>NUCLEOTIDE SEQUENCE [LARGE SCALE GENOMIC DNA]</scope>
    <source>
        <strain evidence="6 8">DSM 25995</strain>
    </source>
</reference>
<evidence type="ECO:0000313" key="5">
    <source>
        <dbReference type="EMBL" id="GAL05061.1"/>
    </source>
</evidence>
<gene>
    <name evidence="4" type="primary">hflD</name>
    <name evidence="6" type="ORF">ABT58_09940</name>
    <name evidence="5" type="ORF">JCM19237_3444</name>
</gene>
<dbReference type="NCBIfam" id="NF001248">
    <property type="entry name" value="PRK00218.1-4"/>
    <property type="match status" value="1"/>
</dbReference>
<comment type="subcellular location">
    <subcellularLocation>
        <location evidence="4">Cytoplasm</location>
    </subcellularLocation>
    <subcellularLocation>
        <location evidence="4">Cell membrane</location>
        <topology evidence="4">Peripheral membrane protein</topology>
        <orientation evidence="4">Cytoplasmic side</orientation>
    </subcellularLocation>
</comment>
<dbReference type="Proteomes" id="UP000036426">
    <property type="component" value="Unassembled WGS sequence"/>
</dbReference>
<name>A0A090QQ80_9GAMM</name>
<reference evidence="5 7" key="1">
    <citation type="journal article" date="2014" name="Genome Announc.">
        <title>Draft Genome Sequences of Two Vibrionaceae Species, Vibrio ponticus C121 and Photobacterium aphoticum C119, Isolated as Coral Reef Microbiota.</title>
        <authorList>
            <person name="Al-saari N."/>
            <person name="Meirelles P.M."/>
            <person name="Mino S."/>
            <person name="Suda W."/>
            <person name="Oshima K."/>
            <person name="Hattori M."/>
            <person name="Ohkuma M."/>
            <person name="Thompson F.L."/>
            <person name="Gomez-Gil B."/>
            <person name="Sawabe T."/>
            <person name="Sawabe T."/>
        </authorList>
    </citation>
    <scope>NUCLEOTIDE SEQUENCE [LARGE SCALE GENOMIC DNA]</scope>
    <source>
        <strain evidence="5 7">JCM 19237</strain>
    </source>
</reference>
<keyword evidence="8" id="KW-1185">Reference proteome</keyword>
<dbReference type="PANTHER" id="PTHR38100:SF1">
    <property type="entry name" value="HIGH FREQUENCY LYSOGENIZATION PROTEIN HFLD"/>
    <property type="match status" value="1"/>
</dbReference>
<comment type="similarity">
    <text evidence="4">Belongs to the HflD family.</text>
</comment>
<dbReference type="Proteomes" id="UP000029227">
    <property type="component" value="Unassembled WGS sequence"/>
</dbReference>
<dbReference type="PANTHER" id="PTHR38100">
    <property type="entry name" value="HIGH FREQUENCY LYSOGENIZATION PROTEIN HFLD"/>
    <property type="match status" value="1"/>
</dbReference>
<evidence type="ECO:0000256" key="4">
    <source>
        <dbReference type="HAMAP-Rule" id="MF_00695"/>
    </source>
</evidence>
<dbReference type="GO" id="GO:0005737">
    <property type="term" value="C:cytoplasm"/>
    <property type="evidence" value="ECO:0007669"/>
    <property type="project" value="UniProtKB-SubCell"/>
</dbReference>
<proteinExistence type="inferred from homology"/>
<organism evidence="5 7">
    <name type="scientific">Photobacterium aphoticum</name>
    <dbReference type="NCBI Taxonomy" id="754436"/>
    <lineage>
        <taxon>Bacteria</taxon>
        <taxon>Pseudomonadati</taxon>
        <taxon>Pseudomonadota</taxon>
        <taxon>Gammaproteobacteria</taxon>
        <taxon>Vibrionales</taxon>
        <taxon>Vibrionaceae</taxon>
        <taxon>Photobacterium</taxon>
    </lineage>
</organism>
<dbReference type="InterPro" id="IPR007451">
    <property type="entry name" value="HflD"/>
</dbReference>
<dbReference type="STRING" id="754436.JCM19237_3444"/>
<dbReference type="Gene3D" id="1.10.3890.10">
    <property type="entry name" value="HflD-like"/>
    <property type="match status" value="1"/>
</dbReference>
<evidence type="ECO:0000256" key="3">
    <source>
        <dbReference type="ARBA" id="ARBA00023136"/>
    </source>
</evidence>
<dbReference type="PATRIC" id="fig|754436.4.peg.2104"/>
<keyword evidence="3 4" id="KW-0472">Membrane</keyword>
<dbReference type="InterPro" id="IPR035932">
    <property type="entry name" value="HflD-like_sf"/>
</dbReference>
<sequence>MAHSVYDRTIAFAGLCQAVKLVQKVAKDGHCDPEALETSLNSIIVTDPSNTLEIFGNESQLRTGLQAMTSIDSSPSSNELTRYLMSVLVLERKLASRRDSMQQLGDRIDTAKRQVGHFELMDDQMISNLASIYLDIISPLGPRIQVTGTPAQLQQQNVQHKVRALLLAAIRAAVLWRQVGGKRRHLIFGRKQMTEQAKILLARS</sequence>
<evidence type="ECO:0000256" key="1">
    <source>
        <dbReference type="ARBA" id="ARBA00022475"/>
    </source>
</evidence>
<dbReference type="SUPFAM" id="SSF101322">
    <property type="entry name" value="YcfC-like"/>
    <property type="match status" value="1"/>
</dbReference>
<comment type="caution">
    <text evidence="5">The sequence shown here is derived from an EMBL/GenBank/DDBJ whole genome shotgun (WGS) entry which is preliminary data.</text>
</comment>
<dbReference type="OrthoDB" id="9788031at2"/>
<evidence type="ECO:0000256" key="2">
    <source>
        <dbReference type="ARBA" id="ARBA00022490"/>
    </source>
</evidence>
<dbReference type="EMBL" id="LDOV01000017">
    <property type="protein sequence ID" value="KLV01117.1"/>
    <property type="molecule type" value="Genomic_DNA"/>
</dbReference>
<dbReference type="HAMAP" id="MF_00695">
    <property type="entry name" value="HflD_protein"/>
    <property type="match status" value="1"/>
</dbReference>
<evidence type="ECO:0000313" key="7">
    <source>
        <dbReference type="Proteomes" id="UP000029227"/>
    </source>
</evidence>